<dbReference type="EMBL" id="FNYE01000042">
    <property type="protein sequence ID" value="SEK08881.1"/>
    <property type="molecule type" value="Genomic_DNA"/>
</dbReference>
<dbReference type="AlphaFoldDB" id="A0A1H7E4W0"/>
<dbReference type="OrthoDB" id="8480953at2"/>
<organism evidence="1 2">
    <name type="scientific">Paraburkholderia diazotrophica</name>
    <dbReference type="NCBI Taxonomy" id="667676"/>
    <lineage>
        <taxon>Bacteria</taxon>
        <taxon>Pseudomonadati</taxon>
        <taxon>Pseudomonadota</taxon>
        <taxon>Betaproteobacteria</taxon>
        <taxon>Burkholderiales</taxon>
        <taxon>Burkholderiaceae</taxon>
        <taxon>Paraburkholderia</taxon>
    </lineage>
</organism>
<dbReference type="PROSITE" id="PS51300">
    <property type="entry name" value="NIRD"/>
    <property type="match status" value="1"/>
</dbReference>
<sequence length="92" mass="10235">MQDEDIQVDRYEIAVSGSGDTVWINGNDGLCWARFSKRFGIDVHRSASMQQADTECLYCTHGEAGVDDWAIFRAEVLRHHGVAVDADTLSFA</sequence>
<accession>A0A1H7E4W0</accession>
<gene>
    <name evidence="1" type="ORF">SAMN05192539_104243</name>
</gene>
<name>A0A1H7E4W0_9BURK</name>
<keyword evidence="2" id="KW-1185">Reference proteome</keyword>
<reference evidence="2" key="1">
    <citation type="submission" date="2016-10" db="EMBL/GenBank/DDBJ databases">
        <authorList>
            <person name="Varghese N."/>
            <person name="Submissions S."/>
        </authorList>
    </citation>
    <scope>NUCLEOTIDE SEQUENCE [LARGE SCALE GENOMIC DNA]</scope>
    <source>
        <strain evidence="2">LMG 26031</strain>
    </source>
</reference>
<dbReference type="Proteomes" id="UP000198866">
    <property type="component" value="Unassembled WGS sequence"/>
</dbReference>
<evidence type="ECO:0000313" key="1">
    <source>
        <dbReference type="EMBL" id="SEK08881.1"/>
    </source>
</evidence>
<proteinExistence type="predicted"/>
<protein>
    <submittedName>
        <fullName evidence="1">Uncharacterized protein</fullName>
    </submittedName>
</protein>
<evidence type="ECO:0000313" key="2">
    <source>
        <dbReference type="Proteomes" id="UP000198866"/>
    </source>
</evidence>